<dbReference type="RefSeq" id="WP_265764947.1">
    <property type="nucleotide sequence ID" value="NZ_JAGGJA010000003.1"/>
</dbReference>
<name>A0ABT3PJZ5_9BACT</name>
<evidence type="ECO:0000313" key="2">
    <source>
        <dbReference type="EMBL" id="MCW9706244.1"/>
    </source>
</evidence>
<dbReference type="Proteomes" id="UP001207918">
    <property type="component" value="Unassembled WGS sequence"/>
</dbReference>
<evidence type="ECO:0000313" key="3">
    <source>
        <dbReference type="Proteomes" id="UP001207918"/>
    </source>
</evidence>
<dbReference type="PROSITE" id="PS50846">
    <property type="entry name" value="HMA_2"/>
    <property type="match status" value="1"/>
</dbReference>
<dbReference type="EMBL" id="JAGGJA010000003">
    <property type="protein sequence ID" value="MCW9706244.1"/>
    <property type="molecule type" value="Genomic_DNA"/>
</dbReference>
<feature type="domain" description="HMA" evidence="1">
    <location>
        <begin position="2"/>
        <end position="68"/>
    </location>
</feature>
<dbReference type="Gene3D" id="3.30.70.100">
    <property type="match status" value="1"/>
</dbReference>
<dbReference type="Pfam" id="PF00403">
    <property type="entry name" value="HMA"/>
    <property type="match status" value="1"/>
</dbReference>
<gene>
    <name evidence="2" type="ORF">J6I44_05240</name>
</gene>
<evidence type="ECO:0000259" key="1">
    <source>
        <dbReference type="PROSITE" id="PS50846"/>
    </source>
</evidence>
<keyword evidence="3" id="KW-1185">Reference proteome</keyword>
<proteinExistence type="predicted"/>
<sequence>MEKLTFTIPDLHCEGCAERSTNILERLDGVQEAKVTFEDKSAKVEFDSDKTSFDEMKQALEKANYTAEK</sequence>
<organism evidence="2 3">
    <name type="scientific">Fodinibius salsisoli</name>
    <dbReference type="NCBI Taxonomy" id="2820877"/>
    <lineage>
        <taxon>Bacteria</taxon>
        <taxon>Pseudomonadati</taxon>
        <taxon>Balneolota</taxon>
        <taxon>Balneolia</taxon>
        <taxon>Balneolales</taxon>
        <taxon>Balneolaceae</taxon>
        <taxon>Fodinibius</taxon>
    </lineage>
</organism>
<dbReference type="CDD" id="cd00371">
    <property type="entry name" value="HMA"/>
    <property type="match status" value="1"/>
</dbReference>
<comment type="caution">
    <text evidence="2">The sequence shown here is derived from an EMBL/GenBank/DDBJ whole genome shotgun (WGS) entry which is preliminary data.</text>
</comment>
<protein>
    <submittedName>
        <fullName evidence="2">Heavy-metal-associated domain-containing protein</fullName>
    </submittedName>
</protein>
<dbReference type="InterPro" id="IPR006121">
    <property type="entry name" value="HMA_dom"/>
</dbReference>
<dbReference type="InterPro" id="IPR036163">
    <property type="entry name" value="HMA_dom_sf"/>
</dbReference>
<accession>A0ABT3PJZ5</accession>
<dbReference type="SUPFAM" id="SSF55008">
    <property type="entry name" value="HMA, heavy metal-associated domain"/>
    <property type="match status" value="1"/>
</dbReference>
<reference evidence="2 3" key="1">
    <citation type="submission" date="2021-03" db="EMBL/GenBank/DDBJ databases">
        <title>Aliifodinibius sp. nov., a new bacterium isolated from saline soil.</title>
        <authorList>
            <person name="Galisteo C."/>
            <person name="De La Haba R."/>
            <person name="Sanchez-Porro C."/>
            <person name="Ventosa A."/>
        </authorList>
    </citation>
    <scope>NUCLEOTIDE SEQUENCE [LARGE SCALE GENOMIC DNA]</scope>
    <source>
        <strain evidence="2 3">1BSP15-2V2</strain>
    </source>
</reference>